<reference evidence="3 4" key="1">
    <citation type="submission" date="2015-01" db="EMBL/GenBank/DDBJ databases">
        <title>The Genome Sequence of Cryptococcus gattii Ram5.</title>
        <authorList>
            <consortium name="The Broad Institute Genomics Platform"/>
            <person name="Cuomo C."/>
            <person name="Litvintseva A."/>
            <person name="Chen Y."/>
            <person name="Heitman J."/>
            <person name="Sun S."/>
            <person name="Springer D."/>
            <person name="Dromer F."/>
            <person name="Young S."/>
            <person name="Zeng Q."/>
            <person name="Gargeya S."/>
            <person name="Abouelleil A."/>
            <person name="Alvarado L."/>
            <person name="Chapman S.B."/>
            <person name="Gainer-Dewar J."/>
            <person name="Goldberg J."/>
            <person name="Griggs A."/>
            <person name="Gujja S."/>
            <person name="Hansen M."/>
            <person name="Howarth C."/>
            <person name="Imamovic A."/>
            <person name="Larimer J."/>
            <person name="Murphy C."/>
            <person name="Naylor J."/>
            <person name="Pearson M."/>
            <person name="Priest M."/>
            <person name="Roberts A."/>
            <person name="Saif S."/>
            <person name="Shea T."/>
            <person name="Sykes S."/>
            <person name="Wortman J."/>
            <person name="Nusbaum C."/>
            <person name="Birren B."/>
        </authorList>
    </citation>
    <scope>NUCLEOTIDE SEQUENCE [LARGE SCALE GENOMIC DNA]</scope>
    <source>
        <strain evidence="3 4">Ram5</strain>
    </source>
</reference>
<accession>A0A0D0V9V1</accession>
<protein>
    <submittedName>
        <fullName evidence="3">Unplaced genomic scaffold supercont1.5, whole genome shotgun sequence</fullName>
    </submittedName>
</protein>
<organism evidence="3 4">
    <name type="scientific">Cryptococcus deuterogattii Ram5</name>
    <dbReference type="NCBI Taxonomy" id="1296110"/>
    <lineage>
        <taxon>Eukaryota</taxon>
        <taxon>Fungi</taxon>
        <taxon>Dikarya</taxon>
        <taxon>Basidiomycota</taxon>
        <taxon>Agaricomycotina</taxon>
        <taxon>Tremellomycetes</taxon>
        <taxon>Tremellales</taxon>
        <taxon>Cryptococcaceae</taxon>
        <taxon>Cryptococcus</taxon>
        <taxon>Cryptococcus gattii species complex</taxon>
    </lineage>
</organism>
<dbReference type="Pfam" id="PF02567">
    <property type="entry name" value="PhzC-PhzF"/>
    <property type="match status" value="1"/>
</dbReference>
<evidence type="ECO:0000256" key="1">
    <source>
        <dbReference type="ARBA" id="ARBA00008270"/>
    </source>
</evidence>
<dbReference type="PIRSF" id="PIRSF016184">
    <property type="entry name" value="PhzC_PhzF"/>
    <property type="match status" value="1"/>
</dbReference>
<dbReference type="EMBL" id="KN847900">
    <property type="protein sequence ID" value="KIR41545.1"/>
    <property type="molecule type" value="Genomic_DNA"/>
</dbReference>
<dbReference type="GO" id="GO:0005737">
    <property type="term" value="C:cytoplasm"/>
    <property type="evidence" value="ECO:0007669"/>
    <property type="project" value="TreeGrafter"/>
</dbReference>
<dbReference type="AlphaFoldDB" id="A0A0D0V9V1"/>
<dbReference type="PANTHER" id="PTHR13774:SF17">
    <property type="entry name" value="PHENAZINE BIOSYNTHESIS-LIKE DOMAIN-CONTAINING PROTEIN"/>
    <property type="match status" value="1"/>
</dbReference>
<sequence length="305" mass="33571">MSALPYYLINAFPGATPHSGSQCAVVIIPENDTRFEDSVYLQNVASDFNYPATAYLRFVKKNETEAEYELRWFAAGELPFCGHGTVSSAKTIFSLYPSLLSIVFRTKVGDLKAMRVEEKVKVSVPEVPIDEKIPDISWIGHKLEEVTTISSADIVNVATFDWNGPSVLIEIKPEFDLKNATVDGKGLGSLKAPMTIITQMAGEDEASLKIRSRVFLPDAASIEDPVVSIFMLQPTGSAHTVLTGYYSTHPSPRSRLFTLRNSEFSILATQVSSREGGMKTRYTADKRVIITASAVEWGRGHLSLL</sequence>
<keyword evidence="4" id="KW-1185">Reference proteome</keyword>
<dbReference type="HOGENOM" id="CLU_048756_2_2_1"/>
<evidence type="ECO:0000313" key="3">
    <source>
        <dbReference type="EMBL" id="KIR41545.1"/>
    </source>
</evidence>
<proteinExistence type="inferred from homology"/>
<comment type="similarity">
    <text evidence="1">Belongs to the PhzF family.</text>
</comment>
<dbReference type="PANTHER" id="PTHR13774">
    <property type="entry name" value="PHENAZINE BIOSYNTHESIS PROTEIN"/>
    <property type="match status" value="1"/>
</dbReference>
<name>A0A0D0V9V1_9TREE</name>
<dbReference type="Proteomes" id="UP000053392">
    <property type="component" value="Unassembled WGS sequence"/>
</dbReference>
<gene>
    <name evidence="3" type="ORF">I313_02676</name>
</gene>
<evidence type="ECO:0000256" key="2">
    <source>
        <dbReference type="ARBA" id="ARBA00023235"/>
    </source>
</evidence>
<dbReference type="OrthoDB" id="75169at2759"/>
<dbReference type="InterPro" id="IPR003719">
    <property type="entry name" value="Phenazine_PhzF-like"/>
</dbReference>
<evidence type="ECO:0000313" key="4">
    <source>
        <dbReference type="Proteomes" id="UP000053392"/>
    </source>
</evidence>
<dbReference type="Gene3D" id="3.10.310.10">
    <property type="entry name" value="Diaminopimelate Epimerase, Chain A, domain 1"/>
    <property type="match status" value="2"/>
</dbReference>
<dbReference type="SUPFAM" id="SSF54506">
    <property type="entry name" value="Diaminopimelate epimerase-like"/>
    <property type="match status" value="1"/>
</dbReference>
<keyword evidence="2" id="KW-0413">Isomerase</keyword>
<dbReference type="GO" id="GO:0016853">
    <property type="term" value="F:isomerase activity"/>
    <property type="evidence" value="ECO:0007669"/>
    <property type="project" value="UniProtKB-KW"/>
</dbReference>